<dbReference type="Proteomes" id="UP000231450">
    <property type="component" value="Unassembled WGS sequence"/>
</dbReference>
<evidence type="ECO:0000313" key="2">
    <source>
        <dbReference type="Proteomes" id="UP000231450"/>
    </source>
</evidence>
<organism evidence="1 2">
    <name type="scientific">Candidatus Portnoybacteria bacterium CG10_big_fil_rev_8_21_14_0_10_36_7</name>
    <dbReference type="NCBI Taxonomy" id="1974812"/>
    <lineage>
        <taxon>Bacteria</taxon>
        <taxon>Candidatus Portnoyibacteriota</taxon>
    </lineage>
</organism>
<gene>
    <name evidence="1" type="ORF">COU81_04085</name>
</gene>
<name>A0A2M8KD15_9BACT</name>
<evidence type="ECO:0000313" key="1">
    <source>
        <dbReference type="EMBL" id="PJE57807.1"/>
    </source>
</evidence>
<sequence length="66" mass="7114">MNSGRSLKGVIPISGSGVPPQVSISVPSLSNFAFNKDDRYKDMEGLETSWPRMSLKNCSNLALSTP</sequence>
<reference evidence="2" key="1">
    <citation type="submission" date="2017-09" db="EMBL/GenBank/DDBJ databases">
        <title>Depth-based differentiation of microbial function through sediment-hosted aquifers and enrichment of novel symbionts in the deep terrestrial subsurface.</title>
        <authorList>
            <person name="Probst A.J."/>
            <person name="Ladd B."/>
            <person name="Jarett J.K."/>
            <person name="Geller-Mcgrath D.E."/>
            <person name="Sieber C.M.K."/>
            <person name="Emerson J.B."/>
            <person name="Anantharaman K."/>
            <person name="Thomas B.C."/>
            <person name="Malmstrom R."/>
            <person name="Stieglmeier M."/>
            <person name="Klingl A."/>
            <person name="Woyke T."/>
            <person name="Ryan C.M."/>
            <person name="Banfield J.F."/>
        </authorList>
    </citation>
    <scope>NUCLEOTIDE SEQUENCE [LARGE SCALE GENOMIC DNA]</scope>
</reference>
<protein>
    <submittedName>
        <fullName evidence="1">Uncharacterized protein</fullName>
    </submittedName>
</protein>
<dbReference type="EMBL" id="PFDW01000080">
    <property type="protein sequence ID" value="PJE57807.1"/>
    <property type="molecule type" value="Genomic_DNA"/>
</dbReference>
<dbReference type="AlphaFoldDB" id="A0A2M8KD15"/>
<proteinExistence type="predicted"/>
<accession>A0A2M8KD15</accession>
<comment type="caution">
    <text evidence="1">The sequence shown here is derived from an EMBL/GenBank/DDBJ whole genome shotgun (WGS) entry which is preliminary data.</text>
</comment>